<dbReference type="GO" id="GO:0016020">
    <property type="term" value="C:membrane"/>
    <property type="evidence" value="ECO:0007669"/>
    <property type="project" value="UniProtKB-SubCell"/>
</dbReference>
<dbReference type="PANTHER" id="PTHR24060">
    <property type="entry name" value="METABOTROPIC GLUTAMATE RECEPTOR"/>
    <property type="match status" value="1"/>
</dbReference>
<evidence type="ECO:0000256" key="6">
    <source>
        <dbReference type="SAM" id="Phobius"/>
    </source>
</evidence>
<gene>
    <name evidence="9" type="ORF">BCR32DRAFT_269865</name>
</gene>
<dbReference type="PROSITE" id="PS50259">
    <property type="entry name" value="G_PROTEIN_RECEP_F3_4"/>
    <property type="match status" value="1"/>
</dbReference>
<feature type="signal peptide" evidence="7">
    <location>
        <begin position="1"/>
        <end position="23"/>
    </location>
</feature>
<protein>
    <recommendedName>
        <fullName evidence="8">G-protein coupled receptors family 3 profile domain-containing protein</fullName>
    </recommendedName>
</protein>
<keyword evidence="10" id="KW-1185">Reference proteome</keyword>
<evidence type="ECO:0000256" key="2">
    <source>
        <dbReference type="ARBA" id="ARBA00022692"/>
    </source>
</evidence>
<keyword evidence="2 6" id="KW-0812">Transmembrane</keyword>
<comment type="subcellular location">
    <subcellularLocation>
        <location evidence="1">Membrane</location>
        <topology evidence="1">Multi-pass membrane protein</topology>
    </subcellularLocation>
</comment>
<dbReference type="Proteomes" id="UP000193944">
    <property type="component" value="Unassembled WGS sequence"/>
</dbReference>
<evidence type="ECO:0000259" key="8">
    <source>
        <dbReference type="PROSITE" id="PS50259"/>
    </source>
</evidence>
<dbReference type="EMBL" id="MCFG01000197">
    <property type="protein sequence ID" value="ORX78816.1"/>
    <property type="molecule type" value="Genomic_DNA"/>
</dbReference>
<name>A0A1Y1X043_9FUNG</name>
<evidence type="ECO:0000256" key="3">
    <source>
        <dbReference type="ARBA" id="ARBA00022989"/>
    </source>
</evidence>
<dbReference type="InterPro" id="IPR017978">
    <property type="entry name" value="GPCR_3_C"/>
</dbReference>
<evidence type="ECO:0000313" key="10">
    <source>
        <dbReference type="Proteomes" id="UP000193944"/>
    </source>
</evidence>
<dbReference type="SUPFAM" id="SSF53850">
    <property type="entry name" value="Periplasmic binding protein-like II"/>
    <property type="match status" value="1"/>
</dbReference>
<feature type="transmembrane region" description="Helical" evidence="6">
    <location>
        <begin position="574"/>
        <end position="600"/>
    </location>
</feature>
<dbReference type="STRING" id="1754192.A0A1Y1X043"/>
<dbReference type="InterPro" id="IPR050726">
    <property type="entry name" value="mGluR"/>
</dbReference>
<sequence length="728" mass="85033">MEGIFKVISIFYILCSFIARALPIQNNTGKTINILIEKPDIVNMSNWDKYNNLIKNFFLVINAEKSIIRDIDINFSYNSNEPNDKTNIKQYEDYVKYVVQQLKDSTYDMMILDDRFLFSDTAVIESKYIEDTFDLRQFHRHYMNLSSDIKKEDLSYHNSKILEGGYFDNQLFGLPFELDFDLLYHHNTNQNLNNLNTEIITWDDLLSIKNGSKEPNLLGVALGNDDELLNYFVEYTCNKYNLSSDQHNNFEIFYNNTSKDLYESFKKFITNSSIVNINKNMETTLENTYNSFLKEEIVLFKGKASHYKTLIKDNNNKNILAKSLPKNLSVINKKYLVINKNSKFDKKILIEAALQLTSKEMQLYKAEEFGILPTFDFTKSTEPSIQTYCGNNSELCSLLGKLNVINIKDIFKSKYSAPFMEVRMLLPGSIKNYLLNNDHKELSNSFENIDKLLTEKSGVIHIPIYLLYIPMGIFILGILIVIYLIIKYRNHPYLRIFSPGFCILIIIGITLGIFNPIIRLNELSIPICKMSYVHETINTDLTLFPMFAVTYRIYTIFNNKAKDKSSKHLNKYIIIFLVLALVAIITYSSISSFFILNFYLQSYGNINTYRNPTCEYEGNKIFEFLERRFNELVYIVMFILVIKTGKVSKRFGEFKYIYIMIFILIIELSTSFLLSHLPLNGYYGYYLLMCFVEMIADVLLIYYLVGSRLIYVLKHPNELEPYNTESLI</sequence>
<organism evidence="9 10">
    <name type="scientific">Anaeromyces robustus</name>
    <dbReference type="NCBI Taxonomy" id="1754192"/>
    <lineage>
        <taxon>Eukaryota</taxon>
        <taxon>Fungi</taxon>
        <taxon>Fungi incertae sedis</taxon>
        <taxon>Chytridiomycota</taxon>
        <taxon>Chytridiomycota incertae sedis</taxon>
        <taxon>Neocallimastigomycetes</taxon>
        <taxon>Neocallimastigales</taxon>
        <taxon>Neocallimastigaceae</taxon>
        <taxon>Anaeromyces</taxon>
    </lineage>
</organism>
<feature type="chain" id="PRO_5012847321" description="G-protein coupled receptors family 3 profile domain-containing protein" evidence="7">
    <location>
        <begin position="24"/>
        <end position="728"/>
    </location>
</feature>
<keyword evidence="7" id="KW-0732">Signal</keyword>
<keyword evidence="5" id="KW-0325">Glycoprotein</keyword>
<evidence type="ECO:0000256" key="5">
    <source>
        <dbReference type="ARBA" id="ARBA00023180"/>
    </source>
</evidence>
<dbReference type="Gene3D" id="3.40.190.10">
    <property type="entry name" value="Periplasmic binding protein-like II"/>
    <property type="match status" value="1"/>
</dbReference>
<comment type="caution">
    <text evidence="9">The sequence shown here is derived from an EMBL/GenBank/DDBJ whole genome shotgun (WGS) entry which is preliminary data.</text>
</comment>
<keyword evidence="4 6" id="KW-0472">Membrane</keyword>
<evidence type="ECO:0000313" key="9">
    <source>
        <dbReference type="EMBL" id="ORX78816.1"/>
    </source>
</evidence>
<dbReference type="GO" id="GO:0004930">
    <property type="term" value="F:G protein-coupled receptor activity"/>
    <property type="evidence" value="ECO:0007669"/>
    <property type="project" value="InterPro"/>
</dbReference>
<feature type="transmembrane region" description="Helical" evidence="6">
    <location>
        <begin position="683"/>
        <end position="705"/>
    </location>
</feature>
<dbReference type="AlphaFoldDB" id="A0A1Y1X043"/>
<feature type="transmembrane region" description="Helical" evidence="6">
    <location>
        <begin position="657"/>
        <end position="677"/>
    </location>
</feature>
<reference evidence="9 10" key="1">
    <citation type="submission" date="2016-08" db="EMBL/GenBank/DDBJ databases">
        <title>A Parts List for Fungal Cellulosomes Revealed by Comparative Genomics.</title>
        <authorList>
            <consortium name="DOE Joint Genome Institute"/>
            <person name="Haitjema C.H."/>
            <person name="Gilmore S.P."/>
            <person name="Henske J.K."/>
            <person name="Solomon K.V."/>
            <person name="De Groot R."/>
            <person name="Kuo A."/>
            <person name="Mondo S.J."/>
            <person name="Salamov A.A."/>
            <person name="Labutti K."/>
            <person name="Zhao Z."/>
            <person name="Chiniquy J."/>
            <person name="Barry K."/>
            <person name="Brewer H.M."/>
            <person name="Purvine S.O."/>
            <person name="Wright A.T."/>
            <person name="Boxma B."/>
            <person name="Van Alen T."/>
            <person name="Hackstein J.H."/>
            <person name="Baker S.E."/>
            <person name="Grigoriev I.V."/>
            <person name="O'Malley M.A."/>
        </authorList>
    </citation>
    <scope>NUCLEOTIDE SEQUENCE [LARGE SCALE GENOMIC DNA]</scope>
    <source>
        <strain evidence="9 10">S4</strain>
    </source>
</reference>
<feature type="transmembrane region" description="Helical" evidence="6">
    <location>
        <begin position="465"/>
        <end position="486"/>
    </location>
</feature>
<evidence type="ECO:0000256" key="4">
    <source>
        <dbReference type="ARBA" id="ARBA00023136"/>
    </source>
</evidence>
<evidence type="ECO:0000256" key="7">
    <source>
        <dbReference type="SAM" id="SignalP"/>
    </source>
</evidence>
<feature type="domain" description="G-protein coupled receptors family 3 profile" evidence="8">
    <location>
        <begin position="479"/>
        <end position="718"/>
    </location>
</feature>
<reference evidence="9 10" key="2">
    <citation type="submission" date="2016-08" db="EMBL/GenBank/DDBJ databases">
        <title>Pervasive Adenine N6-methylation of Active Genes in Fungi.</title>
        <authorList>
            <consortium name="DOE Joint Genome Institute"/>
            <person name="Mondo S.J."/>
            <person name="Dannebaum R.O."/>
            <person name="Kuo R.C."/>
            <person name="Labutti K."/>
            <person name="Haridas S."/>
            <person name="Kuo A."/>
            <person name="Salamov A."/>
            <person name="Ahrendt S.R."/>
            <person name="Lipzen A."/>
            <person name="Sullivan W."/>
            <person name="Andreopoulos W.B."/>
            <person name="Clum A."/>
            <person name="Lindquist E."/>
            <person name="Daum C."/>
            <person name="Ramamoorthy G.K."/>
            <person name="Gryganskyi A."/>
            <person name="Culley D."/>
            <person name="Magnuson J.K."/>
            <person name="James T.Y."/>
            <person name="O'Malley M.A."/>
            <person name="Stajich J.E."/>
            <person name="Spatafora J.W."/>
            <person name="Visel A."/>
            <person name="Grigoriev I.V."/>
        </authorList>
    </citation>
    <scope>NUCLEOTIDE SEQUENCE [LARGE SCALE GENOMIC DNA]</scope>
    <source>
        <strain evidence="9 10">S4</strain>
    </source>
</reference>
<feature type="transmembrane region" description="Helical" evidence="6">
    <location>
        <begin position="493"/>
        <end position="517"/>
    </location>
</feature>
<accession>A0A1Y1X043</accession>
<evidence type="ECO:0000256" key="1">
    <source>
        <dbReference type="ARBA" id="ARBA00004141"/>
    </source>
</evidence>
<dbReference type="OrthoDB" id="2142258at2759"/>
<dbReference type="Pfam" id="PF00003">
    <property type="entry name" value="7tm_3"/>
    <property type="match status" value="1"/>
</dbReference>
<proteinExistence type="predicted"/>
<keyword evidence="3 6" id="KW-1133">Transmembrane helix</keyword>